<dbReference type="Gene3D" id="3.40.50.20">
    <property type="match status" value="1"/>
</dbReference>
<comment type="cofactor">
    <cofactor evidence="1">
        <name>Mn(2+)</name>
        <dbReference type="ChEBI" id="CHEBI:29035"/>
    </cofactor>
</comment>
<dbReference type="Pfam" id="PF18603">
    <property type="entry name" value="LAL_C2"/>
    <property type="match status" value="1"/>
</dbReference>
<dbReference type="InterPro" id="IPR011761">
    <property type="entry name" value="ATP-grasp"/>
</dbReference>
<evidence type="ECO:0000313" key="7">
    <source>
        <dbReference type="EMBL" id="RDB68228.1"/>
    </source>
</evidence>
<feature type="domain" description="ATP-grasp" evidence="6">
    <location>
        <begin position="121"/>
        <end position="314"/>
    </location>
</feature>
<organism evidence="7 8">
    <name type="scientific">Eggerthella lenta</name>
    <name type="common">Eubacterium lentum</name>
    <dbReference type="NCBI Taxonomy" id="84112"/>
    <lineage>
        <taxon>Bacteria</taxon>
        <taxon>Bacillati</taxon>
        <taxon>Actinomycetota</taxon>
        <taxon>Coriobacteriia</taxon>
        <taxon>Eggerthellales</taxon>
        <taxon>Eggerthellaceae</taxon>
        <taxon>Eggerthella</taxon>
    </lineage>
</organism>
<dbReference type="SUPFAM" id="SSF56059">
    <property type="entry name" value="Glutathione synthetase ATP-binding domain-like"/>
    <property type="match status" value="1"/>
</dbReference>
<dbReference type="InterPro" id="IPR052032">
    <property type="entry name" value="ATP-dep_AA_Ligase"/>
</dbReference>
<dbReference type="GO" id="GO:0046872">
    <property type="term" value="F:metal ion binding"/>
    <property type="evidence" value="ECO:0007669"/>
    <property type="project" value="InterPro"/>
</dbReference>
<dbReference type="RefSeq" id="WP_114534435.1">
    <property type="nucleotide sequence ID" value="NZ_AP025575.1"/>
</dbReference>
<dbReference type="InterPro" id="IPR040570">
    <property type="entry name" value="LAL_C2"/>
</dbReference>
<evidence type="ECO:0000256" key="5">
    <source>
        <dbReference type="PROSITE-ProRule" id="PRU00409"/>
    </source>
</evidence>
<protein>
    <recommendedName>
        <fullName evidence="6">ATP-grasp domain-containing protein</fullName>
    </recommendedName>
</protein>
<dbReference type="PROSITE" id="PS50975">
    <property type="entry name" value="ATP_GRASP"/>
    <property type="match status" value="1"/>
</dbReference>
<dbReference type="AlphaFoldDB" id="A0A369M9W8"/>
<dbReference type="SMART" id="SM01209">
    <property type="entry name" value="GARS_A"/>
    <property type="match status" value="1"/>
</dbReference>
<dbReference type="InterPro" id="IPR013815">
    <property type="entry name" value="ATP_grasp_subdomain_1"/>
</dbReference>
<evidence type="ECO:0000259" key="6">
    <source>
        <dbReference type="PROSITE" id="PS50975"/>
    </source>
</evidence>
<dbReference type="Gene3D" id="3.30.1490.20">
    <property type="entry name" value="ATP-grasp fold, A domain"/>
    <property type="match status" value="1"/>
</dbReference>
<dbReference type="PANTHER" id="PTHR43585:SF2">
    <property type="entry name" value="ATP-GRASP ENZYME FSQD"/>
    <property type="match status" value="1"/>
</dbReference>
<dbReference type="Gene3D" id="3.30.470.20">
    <property type="entry name" value="ATP-grasp fold, B domain"/>
    <property type="match status" value="1"/>
</dbReference>
<dbReference type="PANTHER" id="PTHR43585">
    <property type="entry name" value="FUMIPYRROLE BIOSYNTHESIS PROTEIN C"/>
    <property type="match status" value="1"/>
</dbReference>
<evidence type="ECO:0000256" key="3">
    <source>
        <dbReference type="ARBA" id="ARBA00022741"/>
    </source>
</evidence>
<proteinExistence type="predicted"/>
<name>A0A369M9W8_EGGLN</name>
<dbReference type="InterPro" id="IPR020561">
    <property type="entry name" value="PRibGlycinamid_synth_ATP-grasp"/>
</dbReference>
<comment type="caution">
    <text evidence="7">The sequence shown here is derived from an EMBL/GenBank/DDBJ whole genome shotgun (WGS) entry which is preliminary data.</text>
</comment>
<keyword evidence="3 5" id="KW-0547">Nucleotide-binding</keyword>
<keyword evidence="2" id="KW-0436">Ligase</keyword>
<keyword evidence="4 5" id="KW-0067">ATP-binding</keyword>
<evidence type="ECO:0000256" key="1">
    <source>
        <dbReference type="ARBA" id="ARBA00001936"/>
    </source>
</evidence>
<sequence>MPLGFDGLECETAKPFALVLGGSSVHIPLVEKLQHRGYYVGLIDYLDNPPAKKYADCHFQVSTFDKQAIKEIAIEHKVQLIINCCLEYLNQIICEIAEELSLPVPYSSATAKSVSDKLLMKTIMREHGIPTSSFVCISSLEELDEANLHYPLFVKPVDGSGSTGVSCARDRHDVAACLENALAFSRSGQAIVEEESRGTEHNVYCYVLDGVTKVLLVSEKYCEASDGFENIKCIGTFAPARITEQAAKTIELVVQEISDAFSLRTTPLFAQVMIDGNDVSVIEFACRVPGGYGNRSLESKLSFDYYDYTISSFLGETPAIDLHDGGEISIVHSLYAKPCILASIEGYEELIQNGTILDVNIARVPGDVVSDESCNREKVGHFVVAASTVEDANRKMDAFFDSVRVVSAEGVNVLRTDLRLDLKEDSAPSV</sequence>
<dbReference type="Pfam" id="PF01071">
    <property type="entry name" value="GARS_A"/>
    <property type="match status" value="1"/>
</dbReference>
<dbReference type="GO" id="GO:0016874">
    <property type="term" value="F:ligase activity"/>
    <property type="evidence" value="ECO:0007669"/>
    <property type="project" value="UniProtKB-KW"/>
</dbReference>
<reference evidence="7 8" key="1">
    <citation type="journal article" date="2018" name="Elife">
        <title>Discovery and characterization of a prevalent human gut bacterial enzyme sufficient for the inactivation of a family of plant toxins.</title>
        <authorList>
            <person name="Koppel N."/>
            <person name="Bisanz J.E."/>
            <person name="Pandelia M.E."/>
            <person name="Turnbaugh P.J."/>
            <person name="Balskus E.P."/>
        </authorList>
    </citation>
    <scope>NUCLEOTIDE SEQUENCE [LARGE SCALE GENOMIC DNA]</scope>
    <source>
        <strain evidence="7 8">W1 BHI 6</strain>
    </source>
</reference>
<dbReference type="Proteomes" id="UP000253970">
    <property type="component" value="Unassembled WGS sequence"/>
</dbReference>
<dbReference type="EMBL" id="PPTU01000022">
    <property type="protein sequence ID" value="RDB68228.1"/>
    <property type="molecule type" value="Genomic_DNA"/>
</dbReference>
<dbReference type="GO" id="GO:0005524">
    <property type="term" value="F:ATP binding"/>
    <property type="evidence" value="ECO:0007669"/>
    <property type="project" value="UniProtKB-UniRule"/>
</dbReference>
<evidence type="ECO:0000256" key="2">
    <source>
        <dbReference type="ARBA" id="ARBA00022598"/>
    </source>
</evidence>
<evidence type="ECO:0000256" key="4">
    <source>
        <dbReference type="ARBA" id="ARBA00022840"/>
    </source>
</evidence>
<accession>A0A369M9W8</accession>
<evidence type="ECO:0000313" key="8">
    <source>
        <dbReference type="Proteomes" id="UP000253970"/>
    </source>
</evidence>
<gene>
    <name evidence="7" type="ORF">C1875_12130</name>
</gene>